<keyword evidence="5" id="KW-1185">Reference proteome</keyword>
<evidence type="ECO:0000313" key="4">
    <source>
        <dbReference type="EMBL" id="MDQ0419704.1"/>
    </source>
</evidence>
<dbReference type="SUPFAM" id="SSF51735">
    <property type="entry name" value="NAD(P)-binding Rossmann-fold domains"/>
    <property type="match status" value="1"/>
</dbReference>
<evidence type="ECO:0000256" key="1">
    <source>
        <dbReference type="ARBA" id="ARBA00006484"/>
    </source>
</evidence>
<dbReference type="PRINTS" id="PR00081">
    <property type="entry name" value="GDHRDH"/>
</dbReference>
<protein>
    <submittedName>
        <fullName evidence="4">NAD(P)-dependent dehydrogenase (Short-subunit alcohol dehydrogenase family)</fullName>
    </submittedName>
</protein>
<name>A0ABU0G300_9HYPH</name>
<dbReference type="PANTHER" id="PTHR44196">
    <property type="entry name" value="DEHYDROGENASE/REDUCTASE SDR FAMILY MEMBER 7B"/>
    <property type="match status" value="1"/>
</dbReference>
<dbReference type="InterPro" id="IPR002347">
    <property type="entry name" value="SDR_fam"/>
</dbReference>
<dbReference type="InterPro" id="IPR057326">
    <property type="entry name" value="KR_dom"/>
</dbReference>
<dbReference type="Proteomes" id="UP001238496">
    <property type="component" value="Unassembled WGS sequence"/>
</dbReference>
<dbReference type="SMART" id="SM00822">
    <property type="entry name" value="PKS_KR"/>
    <property type="match status" value="1"/>
</dbReference>
<evidence type="ECO:0000259" key="3">
    <source>
        <dbReference type="SMART" id="SM00822"/>
    </source>
</evidence>
<feature type="domain" description="Ketoreductase" evidence="3">
    <location>
        <begin position="8"/>
        <end position="181"/>
    </location>
</feature>
<comment type="caution">
    <text evidence="4">The sequence shown here is derived from an EMBL/GenBank/DDBJ whole genome shotgun (WGS) entry which is preliminary data.</text>
</comment>
<reference evidence="4 5" key="1">
    <citation type="submission" date="2023-07" db="EMBL/GenBank/DDBJ databases">
        <title>Genomic Encyclopedia of Type Strains, Phase IV (KMG-IV): sequencing the most valuable type-strain genomes for metagenomic binning, comparative biology and taxonomic classification.</title>
        <authorList>
            <person name="Goeker M."/>
        </authorList>
    </citation>
    <scope>NUCLEOTIDE SEQUENCE [LARGE SCALE GENOMIC DNA]</scope>
    <source>
        <strain evidence="4 5">DSM 1111</strain>
    </source>
</reference>
<proteinExistence type="inferred from homology"/>
<dbReference type="InterPro" id="IPR036291">
    <property type="entry name" value="NAD(P)-bd_dom_sf"/>
</dbReference>
<sequence length="236" mass="25011">MNAKRNPPTYFVTGASSGIGLEIVRSLHERGAAIVATGRRPARELASDFPDIPYHSADLGDRAARDRILAAIPAALDRAILCAGRGHYRPLAHETVADIRDVVEVNLTAGLHLAHGLHKPLSSTSGRIAFVGSVARKGAGGMPVYAASKAALDGLARSLALEWQGRITVKALHPGPTATDMSVRAGRPADLVNRLMLSPVAVAGAIIAALEEDGSTHRTISYGKILMDSLWRRRRA</sequence>
<dbReference type="Gene3D" id="3.40.50.720">
    <property type="entry name" value="NAD(P)-binding Rossmann-like Domain"/>
    <property type="match status" value="1"/>
</dbReference>
<gene>
    <name evidence="4" type="ORF">J2045_000717</name>
</gene>
<comment type="similarity">
    <text evidence="1">Belongs to the short-chain dehydrogenases/reductases (SDR) family.</text>
</comment>
<keyword evidence="2" id="KW-0560">Oxidoreductase</keyword>
<dbReference type="EMBL" id="JAUSUW010000002">
    <property type="protein sequence ID" value="MDQ0419704.1"/>
    <property type="molecule type" value="Genomic_DNA"/>
</dbReference>
<dbReference type="RefSeq" id="WP_307369483.1">
    <property type="nucleotide sequence ID" value="NZ_JAUSUW010000002.1"/>
</dbReference>
<dbReference type="PANTHER" id="PTHR44196:SF1">
    <property type="entry name" value="DEHYDROGENASE_REDUCTASE SDR FAMILY MEMBER 7B"/>
    <property type="match status" value="1"/>
</dbReference>
<dbReference type="CDD" id="cd05233">
    <property type="entry name" value="SDR_c"/>
    <property type="match status" value="1"/>
</dbReference>
<organism evidence="4 5">
    <name type="scientific">Peteryoungia aggregata LMG 23059</name>
    <dbReference type="NCBI Taxonomy" id="1368425"/>
    <lineage>
        <taxon>Bacteria</taxon>
        <taxon>Pseudomonadati</taxon>
        <taxon>Pseudomonadota</taxon>
        <taxon>Alphaproteobacteria</taxon>
        <taxon>Hyphomicrobiales</taxon>
        <taxon>Rhizobiaceae</taxon>
        <taxon>Peteryoungia</taxon>
    </lineage>
</organism>
<dbReference type="Pfam" id="PF00106">
    <property type="entry name" value="adh_short"/>
    <property type="match status" value="1"/>
</dbReference>
<evidence type="ECO:0000256" key="2">
    <source>
        <dbReference type="ARBA" id="ARBA00023002"/>
    </source>
</evidence>
<evidence type="ECO:0000313" key="5">
    <source>
        <dbReference type="Proteomes" id="UP001238496"/>
    </source>
</evidence>
<accession>A0ABU0G300</accession>